<gene>
    <name evidence="1" type="ORF">ETD96_32920</name>
</gene>
<dbReference type="EMBL" id="VCKZ01000324">
    <property type="protein sequence ID" value="TMR30834.1"/>
    <property type="molecule type" value="Genomic_DNA"/>
</dbReference>
<evidence type="ECO:0000313" key="1">
    <source>
        <dbReference type="EMBL" id="TMR30834.1"/>
    </source>
</evidence>
<keyword evidence="2" id="KW-1185">Reference proteome</keyword>
<comment type="caution">
    <text evidence="1">The sequence shown here is derived from an EMBL/GenBank/DDBJ whole genome shotgun (WGS) entry which is preliminary data.</text>
</comment>
<dbReference type="RefSeq" id="WP_138640390.1">
    <property type="nucleotide sequence ID" value="NZ_VCKZ01000324.1"/>
</dbReference>
<dbReference type="OrthoDB" id="4551029at2"/>
<sequence length="200" mass="22654">MRLSKSAHVQQPWRIHAIAPDFQLQDVWSYRTPGAGPDDFPVVLALLQNAAGFSKQPRLVKFLFAVRWKLGRLLGWDEPGTGLGTRVESVRDRLPDDLAETTVPDSGDSPFSPVYRLGNEDVRELANKTVHGIMHLGWAPAAAGDYELRMAVLVKTNGRLGRLYMALIAPFRHLVVYPMLTRQWERAWRNRPPTTKVHRP</sequence>
<accession>A0A5S4GEA3</accession>
<dbReference type="InterPro" id="IPR021295">
    <property type="entry name" value="DUF2867"/>
</dbReference>
<evidence type="ECO:0000313" key="2">
    <source>
        <dbReference type="Proteomes" id="UP000305238"/>
    </source>
</evidence>
<reference evidence="1 2" key="1">
    <citation type="submission" date="2019-05" db="EMBL/GenBank/DDBJ databases">
        <title>Draft genome sequence of Actinomadura geliboluensis A8036.</title>
        <authorList>
            <person name="Saricaoglu S."/>
            <person name="Isik K."/>
        </authorList>
    </citation>
    <scope>NUCLEOTIDE SEQUENCE [LARGE SCALE GENOMIC DNA]</scope>
    <source>
        <strain evidence="1 2">A8036</strain>
    </source>
</reference>
<dbReference type="Proteomes" id="UP000305238">
    <property type="component" value="Unassembled WGS sequence"/>
</dbReference>
<dbReference type="AlphaFoldDB" id="A0A5S4GEA3"/>
<proteinExistence type="predicted"/>
<organism evidence="1 2">
    <name type="scientific">Actinomadura geliboluensis</name>
    <dbReference type="NCBI Taxonomy" id="882440"/>
    <lineage>
        <taxon>Bacteria</taxon>
        <taxon>Bacillati</taxon>
        <taxon>Actinomycetota</taxon>
        <taxon>Actinomycetes</taxon>
        <taxon>Streptosporangiales</taxon>
        <taxon>Thermomonosporaceae</taxon>
        <taxon>Actinomadura</taxon>
    </lineage>
</organism>
<name>A0A5S4GEA3_9ACTN</name>
<dbReference type="Pfam" id="PF11066">
    <property type="entry name" value="DUF2867"/>
    <property type="match status" value="1"/>
</dbReference>
<protein>
    <submittedName>
        <fullName evidence="1">DUF2867 domain-containing protein</fullName>
    </submittedName>
</protein>